<feature type="region of interest" description="Disordered" evidence="1">
    <location>
        <begin position="258"/>
        <end position="400"/>
    </location>
</feature>
<evidence type="ECO:0000313" key="4">
    <source>
        <dbReference type="Proteomes" id="UP000746612"/>
    </source>
</evidence>
<dbReference type="AlphaFoldDB" id="A0A9N8NI65"/>
<feature type="region of interest" description="Disordered" evidence="1">
    <location>
        <begin position="69"/>
        <end position="94"/>
    </location>
</feature>
<protein>
    <submittedName>
        <fullName evidence="3">Uncharacterized protein</fullName>
    </submittedName>
</protein>
<evidence type="ECO:0000313" key="3">
    <source>
        <dbReference type="EMBL" id="CAG1977233.1"/>
    </source>
</evidence>
<reference evidence="3" key="1">
    <citation type="submission" date="2021-03" db="EMBL/GenBank/DDBJ databases">
        <authorList>
            <person name="Alouane T."/>
            <person name="Langin T."/>
            <person name="Bonhomme L."/>
        </authorList>
    </citation>
    <scope>NUCLEOTIDE SEQUENCE</scope>
    <source>
        <strain evidence="3">MDC_Fg202</strain>
    </source>
</reference>
<gene>
    <name evidence="3" type="ORF">MDCFG202_LOCUS143060</name>
</gene>
<feature type="compositionally biased region" description="Low complexity" evidence="1">
    <location>
        <begin position="291"/>
        <end position="304"/>
    </location>
</feature>
<proteinExistence type="predicted"/>
<organism evidence="3 4">
    <name type="scientific">Gibberella zeae</name>
    <name type="common">Wheat head blight fungus</name>
    <name type="synonym">Fusarium graminearum</name>
    <dbReference type="NCBI Taxonomy" id="5518"/>
    <lineage>
        <taxon>Eukaryota</taxon>
        <taxon>Fungi</taxon>
        <taxon>Dikarya</taxon>
        <taxon>Ascomycota</taxon>
        <taxon>Pezizomycotina</taxon>
        <taxon>Sordariomycetes</taxon>
        <taxon>Hypocreomycetidae</taxon>
        <taxon>Hypocreales</taxon>
        <taxon>Nectriaceae</taxon>
        <taxon>Fusarium</taxon>
    </lineage>
</organism>
<sequence length="634" mass="67767">MHLLALCFVGLVIRGVWGHKVEVLTTPCQTLTVYQNGASDAGTVETSQPNSPIVIVESPAPVAPAATTESNQETAIPKEPVTPCDTTQPSLPTVLDKPVTESVHYDSPTELEDETVTVVEPVTPCDTTQASTPSVTYKPITEPATEPITYVPPIEPEDKTATSVGTVTPCDTTQTSSSSIIYEPATEPVTYVSPIVTIKTYSTSQHVRIMTAEPLVTYTESTEQEPAHYPEPRTDTILPTIQTSKASVPSNPYVPGTYPPVHVPISEPAQPPISTEPVQAPDQPVQETEHVQPPVQTEQVVPPVITKHTASVLPSEPGHPSPSSRLEAPKETMDIPNRPIQSSAAETPKQLDEPTGATAPTSAGPVKTGELPTREPDPASVSNGPTAITERPKPIPSGFTTRTSIEVVPTDEVYELNLEDAILGPYAKLIDICGEKIIVLEPPPYHEANFTLKVNGTSGFSPGGFANLITSVKIGKVHHNDRRQMVIFQRDDDDDIAGYLEASANDDDIGKRDDRETKDAIEEWLADGRITEPDPTLAISYIAGSDPKSAQIQGMTYIKRGNIGTNVYRRKAIPAGGDTTIRPEDDGKECNTNIHGTPTAAPTPVEVHPNEAGNGAVMNTAAVFGISFFAAILV</sequence>
<keyword evidence="2" id="KW-0732">Signal</keyword>
<feature type="signal peptide" evidence="2">
    <location>
        <begin position="1"/>
        <end position="18"/>
    </location>
</feature>
<accession>A0A9N8NI65</accession>
<dbReference type="EMBL" id="CAJPIJ010000104">
    <property type="protein sequence ID" value="CAG1977233.1"/>
    <property type="molecule type" value="Genomic_DNA"/>
</dbReference>
<name>A0A9N8NI65_GIBZA</name>
<evidence type="ECO:0000256" key="2">
    <source>
        <dbReference type="SAM" id="SignalP"/>
    </source>
</evidence>
<evidence type="ECO:0000256" key="1">
    <source>
        <dbReference type="SAM" id="MobiDB-lite"/>
    </source>
</evidence>
<dbReference type="Proteomes" id="UP000746612">
    <property type="component" value="Unassembled WGS sequence"/>
</dbReference>
<feature type="chain" id="PRO_5040341725" evidence="2">
    <location>
        <begin position="19"/>
        <end position="634"/>
    </location>
</feature>
<comment type="caution">
    <text evidence="3">The sequence shown here is derived from an EMBL/GenBank/DDBJ whole genome shotgun (WGS) entry which is preliminary data.</text>
</comment>